<dbReference type="OrthoDB" id="2442389at2759"/>
<feature type="non-terminal residue" evidence="1">
    <location>
        <position position="95"/>
    </location>
</feature>
<organism evidence="1 2">
    <name type="scientific">Dentiscutata erythropus</name>
    <dbReference type="NCBI Taxonomy" id="1348616"/>
    <lineage>
        <taxon>Eukaryota</taxon>
        <taxon>Fungi</taxon>
        <taxon>Fungi incertae sedis</taxon>
        <taxon>Mucoromycota</taxon>
        <taxon>Glomeromycotina</taxon>
        <taxon>Glomeromycetes</taxon>
        <taxon>Diversisporales</taxon>
        <taxon>Gigasporaceae</taxon>
        <taxon>Dentiscutata</taxon>
    </lineage>
</organism>
<comment type="caution">
    <text evidence="1">The sequence shown here is derived from an EMBL/GenBank/DDBJ whole genome shotgun (WGS) entry which is preliminary data.</text>
</comment>
<name>A0A9N9JY92_9GLOM</name>
<keyword evidence="2" id="KW-1185">Reference proteome</keyword>
<accession>A0A9N9JY92</accession>
<dbReference type="EMBL" id="CAJVPY010037480">
    <property type="protein sequence ID" value="CAG8802963.1"/>
    <property type="molecule type" value="Genomic_DNA"/>
</dbReference>
<dbReference type="AlphaFoldDB" id="A0A9N9JY92"/>
<dbReference type="Proteomes" id="UP000789405">
    <property type="component" value="Unassembled WGS sequence"/>
</dbReference>
<evidence type="ECO:0000313" key="2">
    <source>
        <dbReference type="Proteomes" id="UP000789405"/>
    </source>
</evidence>
<evidence type="ECO:0000313" key="1">
    <source>
        <dbReference type="EMBL" id="CAG8802963.1"/>
    </source>
</evidence>
<gene>
    <name evidence="1" type="ORF">DERYTH_LOCUS23792</name>
</gene>
<proteinExistence type="predicted"/>
<protein>
    <submittedName>
        <fullName evidence="1">5533_t:CDS:1</fullName>
    </submittedName>
</protein>
<feature type="non-terminal residue" evidence="1">
    <location>
        <position position="1"/>
    </location>
</feature>
<reference evidence="1" key="1">
    <citation type="submission" date="2021-06" db="EMBL/GenBank/DDBJ databases">
        <authorList>
            <person name="Kallberg Y."/>
            <person name="Tangrot J."/>
            <person name="Rosling A."/>
        </authorList>
    </citation>
    <scope>NUCLEOTIDE SEQUENCE</scope>
    <source>
        <strain evidence="1">MA453B</strain>
    </source>
</reference>
<sequence>SFILLPQAPFVLPLQNNWAYGSSTFQLELDKSKTTNCYYQNFLHKFEKQQISVKNLVRLSDDALKLCGVDTIGAHQTLHDYAKKYQNTFQMSGMW</sequence>